<gene>
    <name evidence="7" type="ORF">GCM10010911_23120</name>
</gene>
<feature type="domain" description="ABC transporter" evidence="6">
    <location>
        <begin position="30"/>
        <end position="257"/>
    </location>
</feature>
<dbReference type="Proteomes" id="UP000612456">
    <property type="component" value="Unassembled WGS sequence"/>
</dbReference>
<comment type="caution">
    <text evidence="7">The sequence shown here is derived from an EMBL/GenBank/DDBJ whole genome shotgun (WGS) entry which is preliminary data.</text>
</comment>
<evidence type="ECO:0000313" key="8">
    <source>
        <dbReference type="Proteomes" id="UP000612456"/>
    </source>
</evidence>
<feature type="region of interest" description="Disordered" evidence="5">
    <location>
        <begin position="1"/>
        <end position="26"/>
    </location>
</feature>
<dbReference type="InterPro" id="IPR017871">
    <property type="entry name" value="ABC_transporter-like_CS"/>
</dbReference>
<evidence type="ECO:0000256" key="5">
    <source>
        <dbReference type="SAM" id="MobiDB-lite"/>
    </source>
</evidence>
<dbReference type="SUPFAM" id="SSF52540">
    <property type="entry name" value="P-loop containing nucleoside triphosphate hydrolases"/>
    <property type="match status" value="1"/>
</dbReference>
<sequence length="341" mass="37788">MHPNSSNHASMPQPDNSPSIPQKDSHEVIMSVRDVKKKIGRKMIIHDVSFDVRSGEIFGFLGPNGSGKTTTIRMLVDLIKPTSGDISICGYNVHKDPENALKHIGCIVENPEVYAYMGGWENLEHFARMQRGIDEKRIREVVSVVGLDQRIHDKVKTYSLGMRQRLGIAQALLGRPKLLILDEPTNGLDPKGIKELREFVRMLASQGMSLFISSHLLSEIQLMCDRVAIISQGRVLAVGTVDELVNQAGTYVVWQFDQPEAGRALLAGEPNMTFIGEDEHQIDEGLLSGLKDAIITMMPLERIPFIVERAVQDGVGVLSVQRVAPTLEELFLKMTEGESIG</sequence>
<dbReference type="Pfam" id="PF00005">
    <property type="entry name" value="ABC_tran"/>
    <property type="match status" value="1"/>
</dbReference>
<dbReference type="PROSITE" id="PS00211">
    <property type="entry name" value="ABC_TRANSPORTER_1"/>
    <property type="match status" value="1"/>
</dbReference>
<dbReference type="InterPro" id="IPR003593">
    <property type="entry name" value="AAA+_ATPase"/>
</dbReference>
<feature type="compositionally biased region" description="Polar residues" evidence="5">
    <location>
        <begin position="1"/>
        <end position="22"/>
    </location>
</feature>
<keyword evidence="3" id="KW-0547">Nucleotide-binding</keyword>
<dbReference type="SMART" id="SM00382">
    <property type="entry name" value="AAA"/>
    <property type="match status" value="1"/>
</dbReference>
<accession>A0A916YWJ4</accession>
<dbReference type="PANTHER" id="PTHR43335:SF4">
    <property type="entry name" value="ABC TRANSPORTER, ATP-BINDING PROTEIN"/>
    <property type="match status" value="1"/>
</dbReference>
<evidence type="ECO:0000256" key="3">
    <source>
        <dbReference type="ARBA" id="ARBA00022741"/>
    </source>
</evidence>
<dbReference type="EMBL" id="BMHP01000002">
    <property type="protein sequence ID" value="GGD64701.1"/>
    <property type="molecule type" value="Genomic_DNA"/>
</dbReference>
<keyword evidence="2" id="KW-0813">Transport</keyword>
<dbReference type="GO" id="GO:0016887">
    <property type="term" value="F:ATP hydrolysis activity"/>
    <property type="evidence" value="ECO:0007669"/>
    <property type="project" value="InterPro"/>
</dbReference>
<dbReference type="PROSITE" id="PS50893">
    <property type="entry name" value="ABC_TRANSPORTER_2"/>
    <property type="match status" value="1"/>
</dbReference>
<comment type="similarity">
    <text evidence="1">Belongs to the ABC transporter superfamily.</text>
</comment>
<dbReference type="AlphaFoldDB" id="A0A916YWJ4"/>
<dbReference type="Gene3D" id="3.40.50.300">
    <property type="entry name" value="P-loop containing nucleotide triphosphate hydrolases"/>
    <property type="match status" value="1"/>
</dbReference>
<proteinExistence type="inferred from homology"/>
<reference evidence="7" key="1">
    <citation type="journal article" date="2014" name="Int. J. Syst. Evol. Microbiol.">
        <title>Complete genome sequence of Corynebacterium casei LMG S-19264T (=DSM 44701T), isolated from a smear-ripened cheese.</title>
        <authorList>
            <consortium name="US DOE Joint Genome Institute (JGI-PGF)"/>
            <person name="Walter F."/>
            <person name="Albersmeier A."/>
            <person name="Kalinowski J."/>
            <person name="Ruckert C."/>
        </authorList>
    </citation>
    <scope>NUCLEOTIDE SEQUENCE</scope>
    <source>
        <strain evidence="7">CGMCC 1.15178</strain>
    </source>
</reference>
<reference evidence="7" key="2">
    <citation type="submission" date="2020-09" db="EMBL/GenBank/DDBJ databases">
        <authorList>
            <person name="Sun Q."/>
            <person name="Zhou Y."/>
        </authorList>
    </citation>
    <scope>NUCLEOTIDE SEQUENCE</scope>
    <source>
        <strain evidence="7">CGMCC 1.15178</strain>
    </source>
</reference>
<name>A0A916YWJ4_9BACL</name>
<keyword evidence="4 7" id="KW-0067">ATP-binding</keyword>
<keyword evidence="8" id="KW-1185">Reference proteome</keyword>
<dbReference type="InterPro" id="IPR027417">
    <property type="entry name" value="P-loop_NTPase"/>
</dbReference>
<dbReference type="InterPro" id="IPR003439">
    <property type="entry name" value="ABC_transporter-like_ATP-bd"/>
</dbReference>
<evidence type="ECO:0000313" key="7">
    <source>
        <dbReference type="EMBL" id="GGD64701.1"/>
    </source>
</evidence>
<dbReference type="CDD" id="cd03268">
    <property type="entry name" value="ABC_BcrA_bacitracin_resist"/>
    <property type="match status" value="1"/>
</dbReference>
<protein>
    <submittedName>
        <fullName evidence="7">Bacitracin ABC transporter ATP-binding protein</fullName>
    </submittedName>
</protein>
<dbReference type="PANTHER" id="PTHR43335">
    <property type="entry name" value="ABC TRANSPORTER, ATP-BINDING PROTEIN"/>
    <property type="match status" value="1"/>
</dbReference>
<organism evidence="7 8">
    <name type="scientific">Paenibacillus nasutitermitis</name>
    <dbReference type="NCBI Taxonomy" id="1652958"/>
    <lineage>
        <taxon>Bacteria</taxon>
        <taxon>Bacillati</taxon>
        <taxon>Bacillota</taxon>
        <taxon>Bacilli</taxon>
        <taxon>Bacillales</taxon>
        <taxon>Paenibacillaceae</taxon>
        <taxon>Paenibacillus</taxon>
    </lineage>
</organism>
<dbReference type="GO" id="GO:0005524">
    <property type="term" value="F:ATP binding"/>
    <property type="evidence" value="ECO:0007669"/>
    <property type="project" value="UniProtKB-KW"/>
</dbReference>
<evidence type="ECO:0000256" key="1">
    <source>
        <dbReference type="ARBA" id="ARBA00005417"/>
    </source>
</evidence>
<evidence type="ECO:0000259" key="6">
    <source>
        <dbReference type="PROSITE" id="PS50893"/>
    </source>
</evidence>
<evidence type="ECO:0000256" key="4">
    <source>
        <dbReference type="ARBA" id="ARBA00022840"/>
    </source>
</evidence>
<evidence type="ECO:0000256" key="2">
    <source>
        <dbReference type="ARBA" id="ARBA00022448"/>
    </source>
</evidence>